<evidence type="ECO:0000256" key="2">
    <source>
        <dbReference type="ARBA" id="ARBA00031870"/>
    </source>
</evidence>
<comment type="caution">
    <text evidence="6">The sequence shown here is derived from an EMBL/GenBank/DDBJ whole genome shotgun (WGS) entry which is preliminary data.</text>
</comment>
<dbReference type="InterPro" id="IPR006145">
    <property type="entry name" value="PsdUridine_synth_RsuA/RluA"/>
</dbReference>
<dbReference type="SUPFAM" id="SSF55120">
    <property type="entry name" value="Pseudouridine synthase"/>
    <property type="match status" value="1"/>
</dbReference>
<evidence type="ECO:0000256" key="3">
    <source>
        <dbReference type="ARBA" id="ARBA00033164"/>
    </source>
</evidence>
<dbReference type="Pfam" id="PF00849">
    <property type="entry name" value="PseudoU_synth_2"/>
    <property type="match status" value="1"/>
</dbReference>
<keyword evidence="7" id="KW-1185">Reference proteome</keyword>
<dbReference type="Proteomes" id="UP001596976">
    <property type="component" value="Unassembled WGS sequence"/>
</dbReference>
<evidence type="ECO:0000313" key="7">
    <source>
        <dbReference type="Proteomes" id="UP001596976"/>
    </source>
</evidence>
<dbReference type="PANTHER" id="PTHR21600">
    <property type="entry name" value="MITOCHONDRIAL RNA PSEUDOURIDINE SYNTHASE"/>
    <property type="match status" value="1"/>
</dbReference>
<evidence type="ECO:0000256" key="4">
    <source>
        <dbReference type="PROSITE-ProRule" id="PRU00182"/>
    </source>
</evidence>
<dbReference type="GO" id="GO:0016853">
    <property type="term" value="F:isomerase activity"/>
    <property type="evidence" value="ECO:0007669"/>
    <property type="project" value="UniProtKB-KW"/>
</dbReference>
<name>A0ABW3GXE8_9BACL</name>
<organism evidence="6 7">
    <name type="scientific">Savagea faecisuis</name>
    <dbReference type="NCBI Taxonomy" id="1274803"/>
    <lineage>
        <taxon>Bacteria</taxon>
        <taxon>Bacillati</taxon>
        <taxon>Bacillota</taxon>
        <taxon>Bacilli</taxon>
        <taxon>Bacillales</taxon>
        <taxon>Caryophanaceae</taxon>
        <taxon>Savagea</taxon>
    </lineage>
</organism>
<feature type="domain" description="Pseudouridine synthase RsuA/RluA-like" evidence="5">
    <location>
        <begin position="84"/>
        <end position="232"/>
    </location>
</feature>
<accession>A0ABW3GXE8</accession>
<evidence type="ECO:0000259" key="5">
    <source>
        <dbReference type="Pfam" id="PF00849"/>
    </source>
</evidence>
<gene>
    <name evidence="6" type="ORF">ACFQ0V_09035</name>
</gene>
<dbReference type="InterPro" id="IPR050188">
    <property type="entry name" value="RluA_PseudoU_synthase"/>
</dbReference>
<dbReference type="PROSITE" id="PS50889">
    <property type="entry name" value="S4"/>
    <property type="match status" value="1"/>
</dbReference>
<reference evidence="7" key="1">
    <citation type="journal article" date="2019" name="Int. J. Syst. Evol. Microbiol.">
        <title>The Global Catalogue of Microorganisms (GCM) 10K type strain sequencing project: providing services to taxonomists for standard genome sequencing and annotation.</title>
        <authorList>
            <consortium name="The Broad Institute Genomics Platform"/>
            <consortium name="The Broad Institute Genome Sequencing Center for Infectious Disease"/>
            <person name="Wu L."/>
            <person name="Ma J."/>
        </authorList>
    </citation>
    <scope>NUCLEOTIDE SEQUENCE [LARGE SCALE GENOMIC DNA]</scope>
    <source>
        <strain evidence="7">CCUG 63563</strain>
    </source>
</reference>
<comment type="catalytic activity">
    <reaction evidence="1">
        <text>a uridine in RNA = a pseudouridine in RNA</text>
        <dbReference type="Rhea" id="RHEA:48348"/>
        <dbReference type="Rhea" id="RHEA-COMP:12068"/>
        <dbReference type="Rhea" id="RHEA-COMP:12069"/>
        <dbReference type="ChEBI" id="CHEBI:65314"/>
        <dbReference type="ChEBI" id="CHEBI:65315"/>
    </reaction>
</comment>
<sequence length="299" mass="34379">MKLTFKVDEPSLLRDFLKNHHISRRTLTKVKYDGGQLLVNGQEENVRKMLERGDVVTVQFPKESMNERIHLEHTPLDIYYEDDYLLVVRKPFGLATIPSRDHPYRSLASRVAAYYEEQSIESMIHIVTRLDAPTGGLVLLAKHAHIHHLLSEQIQTGQLTRRYVALIEKGEPLPTVIERPIGRKDGSIIEREVREDGKYARTEIEAERELLGYRAAYMRLITGRTHQIRVHLTDCGHPIVGDGLYGSQYAVSEGQALLCYEVQCIHPITQQPFTVTLDEEVIFKEQLRTVEKVKTTMLE</sequence>
<keyword evidence="6" id="KW-0413">Isomerase</keyword>
<dbReference type="RefSeq" id="WP_381012481.1">
    <property type="nucleotide sequence ID" value="NZ_JBHTJF010000030.1"/>
</dbReference>
<proteinExistence type="predicted"/>
<dbReference type="Gene3D" id="3.30.2350.10">
    <property type="entry name" value="Pseudouridine synthase"/>
    <property type="match status" value="1"/>
</dbReference>
<evidence type="ECO:0000256" key="1">
    <source>
        <dbReference type="ARBA" id="ARBA00000073"/>
    </source>
</evidence>
<dbReference type="EMBL" id="JBHTJF010000030">
    <property type="protein sequence ID" value="MFD0943891.1"/>
    <property type="molecule type" value="Genomic_DNA"/>
</dbReference>
<evidence type="ECO:0000313" key="6">
    <source>
        <dbReference type="EMBL" id="MFD0943891.1"/>
    </source>
</evidence>
<dbReference type="CDD" id="cd02869">
    <property type="entry name" value="PseudoU_synth_RluA_like"/>
    <property type="match status" value="1"/>
</dbReference>
<dbReference type="InterPro" id="IPR020103">
    <property type="entry name" value="PsdUridine_synth_cat_dom_sf"/>
</dbReference>
<protein>
    <recommendedName>
        <fullName evidence="2">RNA pseudouridylate synthase</fullName>
    </recommendedName>
    <alternativeName>
        <fullName evidence="3">RNA-uridine isomerase</fullName>
    </alternativeName>
</protein>
<keyword evidence="4" id="KW-0694">RNA-binding</keyword>
<dbReference type="PANTHER" id="PTHR21600:SF35">
    <property type="entry name" value="PSEUDOURIDINE SYNTHASE"/>
    <property type="match status" value="1"/>
</dbReference>